<dbReference type="AlphaFoldDB" id="A0AAW6SQ11"/>
<reference evidence="3" key="1">
    <citation type="submission" date="2023-03" db="EMBL/GenBank/DDBJ databases">
        <title>Bacterial isolates from washroom surfaces on a university campus.</title>
        <authorList>
            <person name="Holman D.B."/>
            <person name="Gzyl K.E."/>
            <person name="Taheri A.E."/>
        </authorList>
    </citation>
    <scope>NUCLEOTIDE SEQUENCE</scope>
    <source>
        <strain evidence="3">RD03</strain>
    </source>
</reference>
<feature type="compositionally biased region" description="Polar residues" evidence="1">
    <location>
        <begin position="30"/>
        <end position="43"/>
    </location>
</feature>
<evidence type="ECO:0000256" key="1">
    <source>
        <dbReference type="SAM" id="MobiDB-lite"/>
    </source>
</evidence>
<feature type="region of interest" description="Disordered" evidence="1">
    <location>
        <begin position="22"/>
        <end position="72"/>
    </location>
</feature>
<dbReference type="PROSITE" id="PS51257">
    <property type="entry name" value="PROKAR_LIPOPROTEIN"/>
    <property type="match status" value="1"/>
</dbReference>
<comment type="caution">
    <text evidence="3">The sequence shown here is derived from an EMBL/GenBank/DDBJ whole genome shotgun (WGS) entry which is preliminary data.</text>
</comment>
<feature type="compositionally biased region" description="Acidic residues" evidence="1">
    <location>
        <begin position="44"/>
        <end position="64"/>
    </location>
</feature>
<evidence type="ECO:0000313" key="3">
    <source>
        <dbReference type="EMBL" id="MDH5160355.1"/>
    </source>
</evidence>
<name>A0AAW6SQ11_9BACI</name>
<dbReference type="EMBL" id="JAROYP010000002">
    <property type="protein sequence ID" value="MDH5160355.1"/>
    <property type="molecule type" value="Genomic_DNA"/>
</dbReference>
<proteinExistence type="predicted"/>
<sequence length="174" mass="19315">MKKVFFVLLATLLFLVACNAEDSKEKTEENNAASEVSKVTESEPTGDEQADLEDENIDTEDNSESDSPIDTKNVEEIIENGLGEGDKIVSVSVKDGELKAVIELTPSELFSIEDLAISRYSSVSDELLSHEGWEQLTIEFQNVGIISMNRSEKETNELDMDYFPTAVIEEKLNS</sequence>
<dbReference type="RefSeq" id="WP_280616016.1">
    <property type="nucleotide sequence ID" value="NZ_JAROYP010000002.1"/>
</dbReference>
<organism evidence="3 4">
    <name type="scientific">Heyndrickxia oleronia</name>
    <dbReference type="NCBI Taxonomy" id="38875"/>
    <lineage>
        <taxon>Bacteria</taxon>
        <taxon>Bacillati</taxon>
        <taxon>Bacillota</taxon>
        <taxon>Bacilli</taxon>
        <taxon>Bacillales</taxon>
        <taxon>Bacillaceae</taxon>
        <taxon>Heyndrickxia</taxon>
    </lineage>
</organism>
<evidence type="ECO:0000313" key="4">
    <source>
        <dbReference type="Proteomes" id="UP001159179"/>
    </source>
</evidence>
<dbReference type="Proteomes" id="UP001159179">
    <property type="component" value="Unassembled WGS sequence"/>
</dbReference>
<gene>
    <name evidence="3" type="ORF">P5X88_05360</name>
</gene>
<keyword evidence="2" id="KW-0732">Signal</keyword>
<feature type="chain" id="PRO_5043857414" evidence="2">
    <location>
        <begin position="20"/>
        <end position="174"/>
    </location>
</feature>
<protein>
    <submittedName>
        <fullName evidence="3">Uncharacterized protein</fullName>
    </submittedName>
</protein>
<accession>A0AAW6SQ11</accession>
<feature type="signal peptide" evidence="2">
    <location>
        <begin position="1"/>
        <end position="19"/>
    </location>
</feature>
<evidence type="ECO:0000256" key="2">
    <source>
        <dbReference type="SAM" id="SignalP"/>
    </source>
</evidence>